<gene>
    <name evidence="2" type="ORF">BBK14_30385</name>
</gene>
<dbReference type="InterPro" id="IPR036515">
    <property type="entry name" value="Transposase_17_sf"/>
</dbReference>
<feature type="domain" description="Transposase IS200-like" evidence="1">
    <location>
        <begin position="22"/>
        <end position="139"/>
    </location>
</feature>
<dbReference type="InterPro" id="IPR002686">
    <property type="entry name" value="Transposase_17"/>
</dbReference>
<dbReference type="NCBIfam" id="NF033573">
    <property type="entry name" value="transpos_IS200"/>
    <property type="match status" value="1"/>
</dbReference>
<dbReference type="SUPFAM" id="SSF143422">
    <property type="entry name" value="Transposase IS200-like"/>
    <property type="match status" value="1"/>
</dbReference>
<dbReference type="GO" id="GO:0004803">
    <property type="term" value="F:transposase activity"/>
    <property type="evidence" value="ECO:0007669"/>
    <property type="project" value="InterPro"/>
</dbReference>
<reference evidence="3" key="1">
    <citation type="submission" date="2016-07" db="EMBL/GenBank/DDBJ databases">
        <title>Frankia sp. NRRL B-16219 Genome sequencing.</title>
        <authorList>
            <person name="Ghodhbane-Gtari F."/>
            <person name="Swanson E."/>
            <person name="Gueddou A."/>
            <person name="Louati M."/>
            <person name="Nouioui I."/>
            <person name="Hezbri K."/>
            <person name="Abebe-Akele F."/>
            <person name="Simpson S."/>
            <person name="Morris K."/>
            <person name="Thomas K."/>
            <person name="Gtari M."/>
            <person name="Tisa L.S."/>
        </authorList>
    </citation>
    <scope>NUCLEOTIDE SEQUENCE [LARGE SCALE GENOMIC DNA]</scope>
    <source>
        <strain evidence="3">NRRL B-16219</strain>
    </source>
</reference>
<dbReference type="RefSeq" id="WP_071059667.1">
    <property type="nucleotide sequence ID" value="NZ_MAXA01000010.1"/>
</dbReference>
<dbReference type="Gene3D" id="3.30.70.1290">
    <property type="entry name" value="Transposase IS200-like"/>
    <property type="match status" value="1"/>
</dbReference>
<sequence>MVRWAAVGGGGRRWAAVGAGGVYDLGYHVVWCPKYRRPVLAGPIGARCGELVRERCAERDWSVIALEVMPDHVHLFVKAHPKHSPSYVVNQLKGFSSHVLRAGFGHLRSGLPILWSRSYVVAAVGVVSADTVRRYIDTRYERPWRMEHAR</sequence>
<evidence type="ECO:0000313" key="2">
    <source>
        <dbReference type="EMBL" id="OHV45376.1"/>
    </source>
</evidence>
<organism evidence="2 3">
    <name type="scientific">Parafrankia soli</name>
    <dbReference type="NCBI Taxonomy" id="2599596"/>
    <lineage>
        <taxon>Bacteria</taxon>
        <taxon>Bacillati</taxon>
        <taxon>Actinomycetota</taxon>
        <taxon>Actinomycetes</taxon>
        <taxon>Frankiales</taxon>
        <taxon>Frankiaceae</taxon>
        <taxon>Parafrankia</taxon>
    </lineage>
</organism>
<dbReference type="GO" id="GO:0006313">
    <property type="term" value="P:DNA transposition"/>
    <property type="evidence" value="ECO:0007669"/>
    <property type="project" value="InterPro"/>
</dbReference>
<accession>A0A1S1RGZ7</accession>
<dbReference type="AlphaFoldDB" id="A0A1S1RGZ7"/>
<dbReference type="SMART" id="SM01321">
    <property type="entry name" value="Y1_Tnp"/>
    <property type="match status" value="1"/>
</dbReference>
<dbReference type="GO" id="GO:0003677">
    <property type="term" value="F:DNA binding"/>
    <property type="evidence" value="ECO:0007669"/>
    <property type="project" value="InterPro"/>
</dbReference>
<dbReference type="Proteomes" id="UP000179769">
    <property type="component" value="Unassembled WGS sequence"/>
</dbReference>
<evidence type="ECO:0000259" key="1">
    <source>
        <dbReference type="SMART" id="SM01321"/>
    </source>
</evidence>
<dbReference type="PANTHER" id="PTHR33360">
    <property type="entry name" value="TRANSPOSASE FOR INSERTION SEQUENCE ELEMENT IS200"/>
    <property type="match status" value="1"/>
</dbReference>
<dbReference type="PANTHER" id="PTHR33360:SF2">
    <property type="entry name" value="TRANSPOSASE FOR INSERTION SEQUENCE ELEMENT IS200"/>
    <property type="match status" value="1"/>
</dbReference>
<evidence type="ECO:0000313" key="3">
    <source>
        <dbReference type="Proteomes" id="UP000179769"/>
    </source>
</evidence>
<protein>
    <submittedName>
        <fullName evidence="2">Transposase</fullName>
    </submittedName>
</protein>
<keyword evidence="3" id="KW-1185">Reference proteome</keyword>
<proteinExistence type="predicted"/>
<dbReference type="EMBL" id="MAXA01000010">
    <property type="protein sequence ID" value="OHV45376.1"/>
    <property type="molecule type" value="Genomic_DNA"/>
</dbReference>
<comment type="caution">
    <text evidence="2">The sequence shown here is derived from an EMBL/GenBank/DDBJ whole genome shotgun (WGS) entry which is preliminary data.</text>
</comment>
<name>A0A1S1RGZ7_9ACTN</name>
<dbReference type="Pfam" id="PF01797">
    <property type="entry name" value="Y1_Tnp"/>
    <property type="match status" value="1"/>
</dbReference>